<organism evidence="2 3">
    <name type="scientific">Salinicola endophyticus</name>
    <dbReference type="NCBI Taxonomy" id="1949083"/>
    <lineage>
        <taxon>Bacteria</taxon>
        <taxon>Pseudomonadati</taxon>
        <taxon>Pseudomonadota</taxon>
        <taxon>Gammaproteobacteria</taxon>
        <taxon>Oceanospirillales</taxon>
        <taxon>Halomonadaceae</taxon>
        <taxon>Salinicola</taxon>
    </lineage>
</organism>
<gene>
    <name evidence="2" type="ORF">EVC62_05905</name>
</gene>
<dbReference type="InterPro" id="IPR009057">
    <property type="entry name" value="Homeodomain-like_sf"/>
</dbReference>
<dbReference type="InterPro" id="IPR047640">
    <property type="entry name" value="RpiR-like"/>
</dbReference>
<dbReference type="PROSITE" id="PS51071">
    <property type="entry name" value="HTH_RPIR"/>
    <property type="match status" value="1"/>
</dbReference>
<dbReference type="SUPFAM" id="SSF53697">
    <property type="entry name" value="SIS domain"/>
    <property type="match status" value="1"/>
</dbReference>
<proteinExistence type="predicted"/>
<accession>A0ABY8FE24</accession>
<dbReference type="Gene3D" id="1.10.10.10">
    <property type="entry name" value="Winged helix-like DNA-binding domain superfamily/Winged helix DNA-binding domain"/>
    <property type="match status" value="1"/>
</dbReference>
<reference evidence="2 3" key="1">
    <citation type="submission" date="2019-01" db="EMBL/GenBank/DDBJ databases">
        <title>Genome sequence of Salinicola endophyticus REST5.</title>
        <authorList>
            <person name="Nascimento F.X."/>
        </authorList>
    </citation>
    <scope>NUCLEOTIDE SEQUENCE [LARGE SCALE GENOMIC DNA]</scope>
    <source>
        <strain evidence="2 3">REST5</strain>
    </source>
</reference>
<dbReference type="InterPro" id="IPR046348">
    <property type="entry name" value="SIS_dom_sf"/>
</dbReference>
<protein>
    <submittedName>
        <fullName evidence="2">MurR/RpiR family transcriptional regulator</fullName>
    </submittedName>
</protein>
<dbReference type="InterPro" id="IPR001347">
    <property type="entry name" value="SIS_dom"/>
</dbReference>
<evidence type="ECO:0000313" key="3">
    <source>
        <dbReference type="Proteomes" id="UP001321526"/>
    </source>
</evidence>
<dbReference type="Proteomes" id="UP001321526">
    <property type="component" value="Chromosome"/>
</dbReference>
<dbReference type="RefSeq" id="WP_282235933.1">
    <property type="nucleotide sequence ID" value="NZ_CP035631.1"/>
</dbReference>
<keyword evidence="3" id="KW-1185">Reference proteome</keyword>
<dbReference type="EMBL" id="CP035631">
    <property type="protein sequence ID" value="WFF41073.1"/>
    <property type="molecule type" value="Genomic_DNA"/>
</dbReference>
<dbReference type="InterPro" id="IPR000281">
    <property type="entry name" value="HTH_RpiR"/>
</dbReference>
<feature type="domain" description="HTH rpiR-type" evidence="1">
    <location>
        <begin position="3"/>
        <end position="79"/>
    </location>
</feature>
<dbReference type="PANTHER" id="PTHR30514:SF18">
    <property type="entry name" value="RPIR-FAMILY TRANSCRIPTIONAL REGULATOR"/>
    <property type="match status" value="1"/>
</dbReference>
<evidence type="ECO:0000313" key="2">
    <source>
        <dbReference type="EMBL" id="WFF41073.1"/>
    </source>
</evidence>
<dbReference type="InterPro" id="IPR036388">
    <property type="entry name" value="WH-like_DNA-bd_sf"/>
</dbReference>
<dbReference type="Pfam" id="PF01380">
    <property type="entry name" value="SIS"/>
    <property type="match status" value="1"/>
</dbReference>
<dbReference type="PANTHER" id="PTHR30514">
    <property type="entry name" value="GLUCOKINASE"/>
    <property type="match status" value="1"/>
</dbReference>
<dbReference type="Pfam" id="PF01418">
    <property type="entry name" value="HTH_6"/>
    <property type="match status" value="1"/>
</dbReference>
<name>A0ABY8FE24_9GAMM</name>
<evidence type="ECO:0000259" key="1">
    <source>
        <dbReference type="PROSITE" id="PS51071"/>
    </source>
</evidence>
<sequence length="280" mass="30690">MQGHIGRQLQQCFGELAPQERRVASFILDHFEDLAIYSAADLARLSGVSKATVTRLFRRLGYADFKAVKAHARELRHFGVPLAAGSDALGEGAERCARHLAREQENLQHCFEGLSAASFEAVIGALDSAPRLAVVGYRNSYPLALHLRQQLLQCRPGVALWPAPNQSLAEELAELDADALVVLFGFRRRPRVFDALVETLAARGQPCLLIGDATTARYAERVTWRLACPLDSVSAFDSYAAPMSLICLLANALLHRRLASGRARIDGITDLYESLDELAP</sequence>
<dbReference type="SUPFAM" id="SSF46689">
    <property type="entry name" value="Homeodomain-like"/>
    <property type="match status" value="1"/>
</dbReference>
<dbReference type="Gene3D" id="3.40.50.10490">
    <property type="entry name" value="Glucose-6-phosphate isomerase like protein, domain 1"/>
    <property type="match status" value="1"/>
</dbReference>